<feature type="transmembrane region" description="Helical" evidence="5">
    <location>
        <begin position="272"/>
        <end position="292"/>
    </location>
</feature>
<evidence type="ECO:0000256" key="4">
    <source>
        <dbReference type="ARBA" id="ARBA00023136"/>
    </source>
</evidence>
<dbReference type="InParanoid" id="A0A1D2VDP4"/>
<feature type="transmembrane region" description="Helical" evidence="5">
    <location>
        <begin position="13"/>
        <end position="36"/>
    </location>
</feature>
<evidence type="ECO:0000256" key="1">
    <source>
        <dbReference type="ARBA" id="ARBA00004141"/>
    </source>
</evidence>
<dbReference type="OrthoDB" id="435607at2759"/>
<keyword evidence="7" id="KW-1185">Reference proteome</keyword>
<evidence type="ECO:0000256" key="2">
    <source>
        <dbReference type="ARBA" id="ARBA00022692"/>
    </source>
</evidence>
<dbReference type="GeneID" id="30968739"/>
<sequence>MTTTTELTISLSTTIWCSIKPILKIYLIILSGYFLGKKQVLNNNTIKDLSSMIIYFLLPCLIFNKIITNITINELKQITIILLSSLILYTGSLIYGIILNLICFVPSNFFGGFLVVCMFQSVSDFPIAYIQTLADKSDADNNYLIFNEIQADKGIAYICIFMAILTFMMFNFGGYKLIELDFKNNQGKKTTDIEQLDKNSSNNAQKLTITIKVAKTIKHFFFNFLHPVSISLIISFIFALVPYLRGLFVYDPSLNIKNAPDKNPPLNFLVDFSAYVGSSQVPLGLTLLGATLSKLKIKNLDKKFLLTCIIMTIIKLVIMPIIGIAWVKKLVQLNWIMTNTDEKVLAFVIILGFGLPSFTAQVYLTALYSHKIKITQEGQNKIEIESQDGQCNKISTYDIDSNNSFQMDCLAVCLLIEYPVLFISMPSIVTYTLKMVLLL</sequence>
<evidence type="ECO:0008006" key="8">
    <source>
        <dbReference type="Google" id="ProtNLM"/>
    </source>
</evidence>
<dbReference type="GO" id="GO:0055085">
    <property type="term" value="P:transmembrane transport"/>
    <property type="evidence" value="ECO:0007669"/>
    <property type="project" value="InterPro"/>
</dbReference>
<dbReference type="STRING" id="1344418.A0A1D2VDP4"/>
<dbReference type="AlphaFoldDB" id="A0A1D2VDP4"/>
<feature type="transmembrane region" description="Helical" evidence="5">
    <location>
        <begin position="154"/>
        <end position="178"/>
    </location>
</feature>
<organism evidence="6 7">
    <name type="scientific">Ascoidea rubescens DSM 1968</name>
    <dbReference type="NCBI Taxonomy" id="1344418"/>
    <lineage>
        <taxon>Eukaryota</taxon>
        <taxon>Fungi</taxon>
        <taxon>Dikarya</taxon>
        <taxon>Ascomycota</taxon>
        <taxon>Saccharomycotina</taxon>
        <taxon>Saccharomycetes</taxon>
        <taxon>Ascoideaceae</taxon>
        <taxon>Ascoidea</taxon>
    </lineage>
</organism>
<dbReference type="InterPro" id="IPR004776">
    <property type="entry name" value="Mem_transp_PIN-like"/>
</dbReference>
<dbReference type="EMBL" id="KV454485">
    <property type="protein sequence ID" value="ODV59587.1"/>
    <property type="molecule type" value="Genomic_DNA"/>
</dbReference>
<gene>
    <name evidence="6" type="ORF">ASCRUDRAFT_9256</name>
</gene>
<accession>A0A1D2VDP4</accession>
<feature type="transmembrane region" description="Helical" evidence="5">
    <location>
        <begin position="344"/>
        <end position="364"/>
    </location>
</feature>
<dbReference type="GO" id="GO:0016020">
    <property type="term" value="C:membrane"/>
    <property type="evidence" value="ECO:0007669"/>
    <property type="project" value="UniProtKB-SubCell"/>
</dbReference>
<evidence type="ECO:0000313" key="7">
    <source>
        <dbReference type="Proteomes" id="UP000095038"/>
    </source>
</evidence>
<keyword evidence="4 5" id="KW-0472">Membrane</keyword>
<dbReference type="InterPro" id="IPR040254">
    <property type="entry name" value="Ecm3-like"/>
</dbReference>
<evidence type="ECO:0000256" key="5">
    <source>
        <dbReference type="SAM" id="Phobius"/>
    </source>
</evidence>
<evidence type="ECO:0000313" key="6">
    <source>
        <dbReference type="EMBL" id="ODV59587.1"/>
    </source>
</evidence>
<protein>
    <recommendedName>
        <fullName evidence="8">Auxin efflux carrier</fullName>
    </recommendedName>
</protein>
<dbReference type="PANTHER" id="PTHR31274">
    <property type="entry name" value="PROTEIN ECM3"/>
    <property type="match status" value="1"/>
</dbReference>
<reference evidence="7" key="1">
    <citation type="submission" date="2016-05" db="EMBL/GenBank/DDBJ databases">
        <title>Comparative genomics of biotechnologically important yeasts.</title>
        <authorList>
            <consortium name="DOE Joint Genome Institute"/>
            <person name="Riley R."/>
            <person name="Haridas S."/>
            <person name="Wolfe K.H."/>
            <person name="Lopes M.R."/>
            <person name="Hittinger C.T."/>
            <person name="Goker M."/>
            <person name="Salamov A."/>
            <person name="Wisecaver J."/>
            <person name="Long T.M."/>
            <person name="Aerts A.L."/>
            <person name="Barry K."/>
            <person name="Choi C."/>
            <person name="Clum A."/>
            <person name="Coughlan A.Y."/>
            <person name="Deshpande S."/>
            <person name="Douglass A.P."/>
            <person name="Hanson S.J."/>
            <person name="Klenk H.-P."/>
            <person name="Labutti K."/>
            <person name="Lapidus A."/>
            <person name="Lindquist E."/>
            <person name="Lipzen A."/>
            <person name="Meier-Kolthoff J.P."/>
            <person name="Ohm R.A."/>
            <person name="Otillar R.P."/>
            <person name="Pangilinan J."/>
            <person name="Peng Y."/>
            <person name="Rokas A."/>
            <person name="Rosa C.A."/>
            <person name="Scheuner C."/>
            <person name="Sibirny A.A."/>
            <person name="Slot J.C."/>
            <person name="Stielow J.B."/>
            <person name="Sun H."/>
            <person name="Kurtzman C.P."/>
            <person name="Blackwell M."/>
            <person name="Grigoriev I.V."/>
            <person name="Jeffries T.W."/>
        </authorList>
    </citation>
    <scope>NUCLEOTIDE SEQUENCE [LARGE SCALE GENOMIC DNA]</scope>
    <source>
        <strain evidence="7">DSM 1968</strain>
    </source>
</reference>
<name>A0A1D2VDP4_9ASCO</name>
<keyword evidence="2 5" id="KW-0812">Transmembrane</keyword>
<dbReference type="PANTHER" id="PTHR31274:SF1">
    <property type="entry name" value="AGL149CP"/>
    <property type="match status" value="1"/>
</dbReference>
<proteinExistence type="predicted"/>
<evidence type="ECO:0000256" key="3">
    <source>
        <dbReference type="ARBA" id="ARBA00022989"/>
    </source>
</evidence>
<dbReference type="Proteomes" id="UP000095038">
    <property type="component" value="Unassembled WGS sequence"/>
</dbReference>
<feature type="transmembrane region" description="Helical" evidence="5">
    <location>
        <begin position="78"/>
        <end position="102"/>
    </location>
</feature>
<dbReference type="RefSeq" id="XP_020045894.1">
    <property type="nucleotide sequence ID" value="XM_020195103.1"/>
</dbReference>
<feature type="transmembrane region" description="Helical" evidence="5">
    <location>
        <begin position="220"/>
        <end position="244"/>
    </location>
</feature>
<feature type="transmembrane region" description="Helical" evidence="5">
    <location>
        <begin position="304"/>
        <end position="324"/>
    </location>
</feature>
<comment type="subcellular location">
    <subcellularLocation>
        <location evidence="1">Membrane</location>
        <topology evidence="1">Multi-pass membrane protein</topology>
    </subcellularLocation>
</comment>
<keyword evidence="3 5" id="KW-1133">Transmembrane helix</keyword>
<dbReference type="Pfam" id="PF03547">
    <property type="entry name" value="Mem_trans"/>
    <property type="match status" value="1"/>
</dbReference>
<feature type="transmembrane region" description="Helical" evidence="5">
    <location>
        <begin position="409"/>
        <end position="433"/>
    </location>
</feature>
<feature type="transmembrane region" description="Helical" evidence="5">
    <location>
        <begin position="52"/>
        <end position="72"/>
    </location>
</feature>